<keyword evidence="1" id="KW-1133">Transmembrane helix</keyword>
<evidence type="ECO:0000313" key="2">
    <source>
        <dbReference type="EMBL" id="GAB1312326.1"/>
    </source>
</evidence>
<comment type="caution">
    <text evidence="2">The sequence shown here is derived from an EMBL/GenBank/DDBJ whole genome shotgun (WGS) entry which is preliminary data.</text>
</comment>
<reference evidence="2 3" key="1">
    <citation type="submission" date="2024-09" db="EMBL/GenBank/DDBJ databases">
        <title>Itraconazole resistance in Madurella fahalii resulting from another homologue of gene encoding cytochrome P450 14-alpha sterol demethylase (CYP51).</title>
        <authorList>
            <person name="Yoshioka I."/>
            <person name="Fahal A.H."/>
            <person name="Kaneko S."/>
            <person name="Yaguchi T."/>
        </authorList>
    </citation>
    <scope>NUCLEOTIDE SEQUENCE [LARGE SCALE GENOMIC DNA]</scope>
    <source>
        <strain evidence="2 3">IFM 68171</strain>
    </source>
</reference>
<protein>
    <submittedName>
        <fullName evidence="2">Uncharacterized protein</fullName>
    </submittedName>
</protein>
<organism evidence="2 3">
    <name type="scientific">Madurella fahalii</name>
    <dbReference type="NCBI Taxonomy" id="1157608"/>
    <lineage>
        <taxon>Eukaryota</taxon>
        <taxon>Fungi</taxon>
        <taxon>Dikarya</taxon>
        <taxon>Ascomycota</taxon>
        <taxon>Pezizomycotina</taxon>
        <taxon>Sordariomycetes</taxon>
        <taxon>Sordariomycetidae</taxon>
        <taxon>Sordariales</taxon>
        <taxon>Sordariales incertae sedis</taxon>
        <taxon>Madurella</taxon>
    </lineage>
</organism>
<dbReference type="RefSeq" id="XP_070914059.1">
    <property type="nucleotide sequence ID" value="XM_071057958.1"/>
</dbReference>
<feature type="transmembrane region" description="Helical" evidence="1">
    <location>
        <begin position="162"/>
        <end position="183"/>
    </location>
</feature>
<keyword evidence="1" id="KW-0472">Membrane</keyword>
<name>A0ABQ0G3L8_9PEZI</name>
<evidence type="ECO:0000256" key="1">
    <source>
        <dbReference type="SAM" id="Phobius"/>
    </source>
</evidence>
<accession>A0ABQ0G3L8</accession>
<keyword evidence="3" id="KW-1185">Reference proteome</keyword>
<gene>
    <name evidence="2" type="ORF">MFIFM68171_02536</name>
</gene>
<evidence type="ECO:0000313" key="3">
    <source>
        <dbReference type="Proteomes" id="UP001628179"/>
    </source>
</evidence>
<dbReference type="Proteomes" id="UP001628179">
    <property type="component" value="Unassembled WGS sequence"/>
</dbReference>
<dbReference type="GeneID" id="98173281"/>
<dbReference type="EMBL" id="BAAFSV010000001">
    <property type="protein sequence ID" value="GAB1312326.1"/>
    <property type="molecule type" value="Genomic_DNA"/>
</dbReference>
<proteinExistence type="predicted"/>
<sequence length="275" mass="31167">MTAYKQFATTAYRRADSRILDVSVTTEPEIVPLNISDYRLLWERMLVPGLSLSHTANSAEETLVYHSADTLDQDMVNSLTFNLAWLIRLYDDEFPDDINTPLGHLQNFLAIPLQFMATCLQFANHSLTDEGFKGIYPFPEETHATAVGGESMQKMAGQPWTVWLFISSVSTSMLLIGALYGWIIWQKCALPEVLGISYIDWLLMIYPVRGGSHERQGWNHTEQFIGEVGTFSLWHVAGKLKKYFTRLVPQGGGHDYNLILSAREDSRRSELAELV</sequence>
<keyword evidence="1" id="KW-0812">Transmembrane</keyword>